<keyword evidence="2" id="KW-1185">Reference proteome</keyword>
<evidence type="ECO:0000313" key="1">
    <source>
        <dbReference type="EMBL" id="ASV72929.1"/>
    </source>
</evidence>
<organism evidence="1 2">
    <name type="scientific">Thermogutta terrifontis</name>
    <dbReference type="NCBI Taxonomy" id="1331910"/>
    <lineage>
        <taxon>Bacteria</taxon>
        <taxon>Pseudomonadati</taxon>
        <taxon>Planctomycetota</taxon>
        <taxon>Planctomycetia</taxon>
        <taxon>Pirellulales</taxon>
        <taxon>Thermoguttaceae</taxon>
        <taxon>Thermogutta</taxon>
    </lineage>
</organism>
<reference evidence="1 2" key="1">
    <citation type="journal article" name="Front. Microbiol.">
        <title>Sugar Metabolism of the First Thermophilic Planctomycete Thermogutta terrifontis: Comparative Genomic and Transcriptomic Approaches.</title>
        <authorList>
            <person name="Elcheninov A.G."/>
            <person name="Menzel P."/>
            <person name="Gudbergsdottir S.R."/>
            <person name="Slesarev A.I."/>
            <person name="Kadnikov V.V."/>
            <person name="Krogh A."/>
            <person name="Bonch-Osmolovskaya E.A."/>
            <person name="Peng X."/>
            <person name="Kublanov I.V."/>
        </authorList>
    </citation>
    <scope>NUCLEOTIDE SEQUENCE [LARGE SCALE GENOMIC DNA]</scope>
    <source>
        <strain evidence="1 2">R1</strain>
    </source>
</reference>
<accession>A0A286RAE8</accession>
<dbReference type="KEGG" id="ttf:THTE_0327"/>
<sequence length="47" mass="4857">MTGRVEAAPPMRPVEAANFHVGRSTAFPGGNCQSACPGGFCYVSLLT</sequence>
<proteinExistence type="predicted"/>
<gene>
    <name evidence="1" type="ORF">THTE_0327</name>
</gene>
<evidence type="ECO:0000313" key="2">
    <source>
        <dbReference type="Proteomes" id="UP000215086"/>
    </source>
</evidence>
<dbReference type="Proteomes" id="UP000215086">
    <property type="component" value="Chromosome"/>
</dbReference>
<dbReference type="AlphaFoldDB" id="A0A286RAE8"/>
<dbReference type="EMBL" id="CP018477">
    <property type="protein sequence ID" value="ASV72929.1"/>
    <property type="molecule type" value="Genomic_DNA"/>
</dbReference>
<protein>
    <submittedName>
        <fullName evidence="1">Uncharacterized protein</fullName>
    </submittedName>
</protein>
<name>A0A286RAE8_9BACT</name>